<feature type="domain" description="Tryptophan synthase beta chain-like PALP" evidence="6">
    <location>
        <begin position="94"/>
        <end position="362"/>
    </location>
</feature>
<dbReference type="PANTHER" id="PTHR43515:SF1">
    <property type="entry name" value="THREONINE SYNTHASE-LIKE 1"/>
    <property type="match status" value="1"/>
</dbReference>
<evidence type="ECO:0000259" key="6">
    <source>
        <dbReference type="Pfam" id="PF00291"/>
    </source>
</evidence>
<dbReference type="PANTHER" id="PTHR43515">
    <property type="entry name" value="THREONINE SYNTHASE-LIKE 1"/>
    <property type="match status" value="1"/>
</dbReference>
<dbReference type="InterPro" id="IPR004450">
    <property type="entry name" value="Thr_synthase-like"/>
</dbReference>
<protein>
    <recommendedName>
        <fullName evidence="4">Threonine synthase</fullName>
        <ecNumber evidence="4">4.2.3.1</ecNumber>
    </recommendedName>
</protein>
<evidence type="ECO:0000313" key="9">
    <source>
        <dbReference type="Proteomes" id="UP000220904"/>
    </source>
</evidence>
<comment type="similarity">
    <text evidence="2">Belongs to the threonine synthase family.</text>
</comment>
<comment type="cofactor">
    <cofactor evidence="1 5">
        <name>pyridoxal 5'-phosphate</name>
        <dbReference type="ChEBI" id="CHEBI:597326"/>
    </cofactor>
</comment>
<dbReference type="GO" id="GO:0005737">
    <property type="term" value="C:cytoplasm"/>
    <property type="evidence" value="ECO:0007669"/>
    <property type="project" value="TreeGrafter"/>
</dbReference>
<evidence type="ECO:0000256" key="5">
    <source>
        <dbReference type="PIRSR" id="PIRSR604450-51"/>
    </source>
</evidence>
<keyword evidence="3 5" id="KW-0663">Pyridoxal phosphate</keyword>
<evidence type="ECO:0000256" key="2">
    <source>
        <dbReference type="ARBA" id="ARBA00005517"/>
    </source>
</evidence>
<dbReference type="InterPro" id="IPR036052">
    <property type="entry name" value="TrpB-like_PALP_sf"/>
</dbReference>
<evidence type="ECO:0000259" key="7">
    <source>
        <dbReference type="Pfam" id="PF14821"/>
    </source>
</evidence>
<dbReference type="Pfam" id="PF14821">
    <property type="entry name" value="Thr_synth_N"/>
    <property type="match status" value="1"/>
</dbReference>
<gene>
    <name evidence="8" type="ORF">CHR60_06725</name>
</gene>
<dbReference type="OrthoDB" id="9763107at2"/>
<dbReference type="InterPro" id="IPR001926">
    <property type="entry name" value="TrpB-like_PALP"/>
</dbReference>
<dbReference type="Pfam" id="PF00291">
    <property type="entry name" value="PALP"/>
    <property type="match status" value="1"/>
</dbReference>
<proteinExistence type="inferred from homology"/>
<sequence length="486" mass="52731">MQFFSTRDRNRMVNASQAIAQGLSDEGGLFVPQSFPKVDVASICALDYPEMAAAIVGQYLTDYSQQFLAEAAKTTYGEAFDGKAGYLAHVSDEVYSLELWHGPTCAFKDYALQLMPKLLVEAKKNLGRTEKTLILVATSGDTGKAALDGYHDIPGVEIAVFFPTGGTSEIQRLQMATQEGDNVAVYAVHGNFDDAQTGVKRVFGDTAIAAELAKRNIRLSSANSINWGRLVPQIVYYFAAYAQLLKAGQIALGDAVDFCVPTGNFGDILAGYYAKQMGLPVGKLVCASNENNVLTDFLTTGTYTARRAFYKTTSPSMDILVSSNLERLLYHVTGSDTEVASLMKQLNETGSYTVRPETLAAIQESFACGWSSEAQVAGEIRARYEQDHYLCDTHTAVAFHVAAQHKRDGVPMVVLSTASPFKFPRSVLEALGHAAPANDFEAMQQLEKATGCAAPASLSALRQKAERFHTVIDPEQIAQVALRYQA</sequence>
<evidence type="ECO:0000256" key="4">
    <source>
        <dbReference type="NCBIfam" id="TIGR00260"/>
    </source>
</evidence>
<dbReference type="RefSeq" id="WP_097792314.1">
    <property type="nucleotide sequence ID" value="NZ_NOUV01000014.1"/>
</dbReference>
<dbReference type="InterPro" id="IPR037158">
    <property type="entry name" value="Thr_synth_N_sf"/>
</dbReference>
<dbReference type="CDD" id="cd01560">
    <property type="entry name" value="Thr-synth_2"/>
    <property type="match status" value="1"/>
</dbReference>
<dbReference type="Gene3D" id="3.90.1380.10">
    <property type="entry name" value="Threonine synthase, N-terminal domain"/>
    <property type="match status" value="1"/>
</dbReference>
<organism evidence="8 9">
    <name type="scientific">Faecalibacterium prausnitzii</name>
    <dbReference type="NCBI Taxonomy" id="853"/>
    <lineage>
        <taxon>Bacteria</taxon>
        <taxon>Bacillati</taxon>
        <taxon>Bacillota</taxon>
        <taxon>Clostridia</taxon>
        <taxon>Eubacteriales</taxon>
        <taxon>Oscillospiraceae</taxon>
        <taxon>Faecalibacterium</taxon>
    </lineage>
</organism>
<comment type="caution">
    <text evidence="8">The sequence shown here is derived from an EMBL/GenBank/DDBJ whole genome shotgun (WGS) entry which is preliminary data.</text>
</comment>
<dbReference type="InterPro" id="IPR029144">
    <property type="entry name" value="Thr_synth_N"/>
</dbReference>
<dbReference type="GO" id="GO:0009088">
    <property type="term" value="P:threonine biosynthetic process"/>
    <property type="evidence" value="ECO:0007669"/>
    <property type="project" value="UniProtKB-UniRule"/>
</dbReference>
<evidence type="ECO:0000256" key="3">
    <source>
        <dbReference type="ARBA" id="ARBA00022898"/>
    </source>
</evidence>
<dbReference type="Pfam" id="PF24857">
    <property type="entry name" value="THR4_C"/>
    <property type="match status" value="1"/>
</dbReference>
<accession>A0A2A7B524</accession>
<evidence type="ECO:0000313" key="8">
    <source>
        <dbReference type="EMBL" id="PDX86439.1"/>
    </source>
</evidence>
<evidence type="ECO:0000256" key="1">
    <source>
        <dbReference type="ARBA" id="ARBA00001933"/>
    </source>
</evidence>
<dbReference type="AlphaFoldDB" id="A0A2A7B524"/>
<dbReference type="GO" id="GO:0004795">
    <property type="term" value="F:threonine synthase activity"/>
    <property type="evidence" value="ECO:0007669"/>
    <property type="project" value="UniProtKB-UniRule"/>
</dbReference>
<name>A0A2A7B524_9FIRM</name>
<dbReference type="Proteomes" id="UP000220904">
    <property type="component" value="Unassembled WGS sequence"/>
</dbReference>
<feature type="domain" description="Threonine synthase N-terminal" evidence="7">
    <location>
        <begin position="2"/>
        <end position="76"/>
    </location>
</feature>
<feature type="modified residue" description="N6-(pyridoxal phosphate)lysine" evidence="5">
    <location>
        <position position="108"/>
    </location>
</feature>
<dbReference type="EC" id="4.2.3.1" evidence="4"/>
<dbReference type="Gene3D" id="3.40.50.1100">
    <property type="match status" value="2"/>
</dbReference>
<reference evidence="8 9" key="1">
    <citation type="journal article" date="2017" name="Front. Microbiol.">
        <title>New Insights into the Diversity of the Genus Faecalibacterium.</title>
        <authorList>
            <person name="Benevides L."/>
            <person name="Burman S."/>
            <person name="Martin R."/>
            <person name="Robert V."/>
            <person name="Thomas M."/>
            <person name="Miquel S."/>
            <person name="Chain F."/>
            <person name="Sokol H."/>
            <person name="Bermudez-Humaran L.G."/>
            <person name="Morrison M."/>
            <person name="Langella P."/>
            <person name="Azevedo V.A."/>
            <person name="Chatel J.M."/>
            <person name="Soares S."/>
        </authorList>
    </citation>
    <scope>NUCLEOTIDE SEQUENCE [LARGE SCALE GENOMIC DNA]</scope>
    <source>
        <strain evidence="8 9">AHMP21</strain>
    </source>
</reference>
<dbReference type="SUPFAM" id="SSF53686">
    <property type="entry name" value="Tryptophan synthase beta subunit-like PLP-dependent enzymes"/>
    <property type="match status" value="1"/>
</dbReference>
<dbReference type="EMBL" id="NOUV01000014">
    <property type="protein sequence ID" value="PDX86439.1"/>
    <property type="molecule type" value="Genomic_DNA"/>
</dbReference>
<dbReference type="NCBIfam" id="TIGR00260">
    <property type="entry name" value="thrC"/>
    <property type="match status" value="1"/>
</dbReference>